<reference evidence="3" key="1">
    <citation type="submission" date="2017-12" db="EMBL/GenBank/DDBJ databases">
        <title>FDA dAtabase for Regulatory Grade micrObial Sequences (FDA-ARGOS): Supporting development and validation of Infectious Disease Dx tests.</title>
        <authorList>
            <person name="Hoffmann M."/>
            <person name="Allard M."/>
            <person name="Evans P."/>
            <person name="Brown E."/>
            <person name="Tallon L."/>
            <person name="Sadzewicz L."/>
            <person name="Sengamalay N."/>
            <person name="Ott S."/>
            <person name="Godinez A."/>
            <person name="Nagaraj S."/>
            <person name="Vavikolanu K."/>
            <person name="Aluvathingal J."/>
            <person name="Nadendla S."/>
            <person name="Sichtig H."/>
        </authorList>
    </citation>
    <scope>NUCLEOTIDE SEQUENCE [LARGE SCALE GENOMIC DNA]</scope>
    <source>
        <strain evidence="3">FDAARGOS_249</strain>
    </source>
</reference>
<feature type="transmembrane region" description="Helical" evidence="1">
    <location>
        <begin position="226"/>
        <end position="247"/>
    </location>
</feature>
<feature type="transmembrane region" description="Helical" evidence="1">
    <location>
        <begin position="151"/>
        <end position="170"/>
    </location>
</feature>
<feature type="transmembrane region" description="Helical" evidence="1">
    <location>
        <begin position="64"/>
        <end position="82"/>
    </location>
</feature>
<feature type="transmembrane region" description="Helical" evidence="1">
    <location>
        <begin position="122"/>
        <end position="139"/>
    </location>
</feature>
<feature type="transmembrane region" description="Helical" evidence="1">
    <location>
        <begin position="259"/>
        <end position="283"/>
    </location>
</feature>
<name>A0A2J9PPA5_9LACT</name>
<feature type="transmembrane region" description="Helical" evidence="1">
    <location>
        <begin position="89"/>
        <end position="110"/>
    </location>
</feature>
<feature type="transmembrane region" description="Helical" evidence="1">
    <location>
        <begin position="190"/>
        <end position="214"/>
    </location>
</feature>
<accession>A0A2J9PPA5</accession>
<dbReference type="Pfam" id="PF04018">
    <property type="entry name" value="VCA0040-like"/>
    <property type="match status" value="1"/>
</dbReference>
<dbReference type="PANTHER" id="PTHR37308:SF1">
    <property type="entry name" value="POLYPRENYL-PHOSPHATE TRANSPORTER"/>
    <property type="match status" value="1"/>
</dbReference>
<evidence type="ECO:0000313" key="3">
    <source>
        <dbReference type="Proteomes" id="UP000192813"/>
    </source>
</evidence>
<keyword evidence="1" id="KW-1133">Transmembrane helix</keyword>
<feature type="transmembrane region" description="Helical" evidence="1">
    <location>
        <begin position="21"/>
        <end position="44"/>
    </location>
</feature>
<dbReference type="RefSeq" id="WP_083069655.1">
    <property type="nucleotide sequence ID" value="NZ_JALXKY010000002.1"/>
</dbReference>
<dbReference type="AlphaFoldDB" id="A0A2J9PPA5"/>
<protein>
    <submittedName>
        <fullName evidence="2">DUF368 domain-containing protein</fullName>
    </submittedName>
</protein>
<gene>
    <name evidence="2" type="ORF">A6J77_007685</name>
</gene>
<evidence type="ECO:0000313" key="2">
    <source>
        <dbReference type="EMBL" id="PNL92116.1"/>
    </source>
</evidence>
<keyword evidence="1" id="KW-0472">Membrane</keyword>
<dbReference type="InterPro" id="IPR007163">
    <property type="entry name" value="VCA0040-like"/>
</dbReference>
<dbReference type="EMBL" id="NBTM02000001">
    <property type="protein sequence ID" value="PNL92116.1"/>
    <property type="molecule type" value="Genomic_DNA"/>
</dbReference>
<dbReference type="Proteomes" id="UP000192813">
    <property type="component" value="Unassembled WGS sequence"/>
</dbReference>
<organism evidence="2 3">
    <name type="scientific">Aerococcus viridans</name>
    <dbReference type="NCBI Taxonomy" id="1377"/>
    <lineage>
        <taxon>Bacteria</taxon>
        <taxon>Bacillati</taxon>
        <taxon>Bacillota</taxon>
        <taxon>Bacilli</taxon>
        <taxon>Lactobacillales</taxon>
        <taxon>Aerococcaceae</taxon>
        <taxon>Aerococcus</taxon>
    </lineage>
</organism>
<comment type="caution">
    <text evidence="2">The sequence shown here is derived from an EMBL/GenBank/DDBJ whole genome shotgun (WGS) entry which is preliminary data.</text>
</comment>
<evidence type="ECO:0000256" key="1">
    <source>
        <dbReference type="SAM" id="Phobius"/>
    </source>
</evidence>
<proteinExistence type="predicted"/>
<keyword evidence="1" id="KW-0812">Transmembrane</keyword>
<dbReference type="PANTHER" id="PTHR37308">
    <property type="entry name" value="INTEGRAL MEMBRANE PROTEIN"/>
    <property type="match status" value="1"/>
</dbReference>
<sequence>MNNKKDAVFSADWFIRVLKGAAVGIGGILPGLSGGVLAVIFGLYDQIINFLANITENFWKNVRYFIPVGIGFLIGILVFSIFVEKAFGLYAAIFITLFIGFVVGTLPSLFKSAGKEGRSTSDLTLLAVTAVIIFLIMFFGGQGISQVQPSFIAWVLSGALIGLGVIVPGMSPSNFLIYFGLYDKMAAGIAALDFSVIIPLGLGGLLCVIGLAKAAEWAFKHYYSKMYHFILGTVIGSSIALFPTQVFPGFSAEGLANSGLSFMSTLIWCVIAFVLGTIFSLWFSKIEEKYSND</sequence>